<keyword evidence="4" id="KW-1185">Reference proteome</keyword>
<dbReference type="Gene3D" id="3.40.50.720">
    <property type="entry name" value="NAD(P)-binding Rossmann-like Domain"/>
    <property type="match status" value="1"/>
</dbReference>
<dbReference type="InterPro" id="IPR036721">
    <property type="entry name" value="RCK_C_sf"/>
</dbReference>
<dbReference type="InterPro" id="IPR006037">
    <property type="entry name" value="RCK_C"/>
</dbReference>
<dbReference type="PROSITE" id="PS51202">
    <property type="entry name" value="RCK_C"/>
    <property type="match status" value="1"/>
</dbReference>
<accession>A0AA35CNX1</accession>
<dbReference type="PROSITE" id="PS51201">
    <property type="entry name" value="RCK_N"/>
    <property type="match status" value="1"/>
</dbReference>
<evidence type="ECO:0000313" key="4">
    <source>
        <dbReference type="Proteomes" id="UP001163687"/>
    </source>
</evidence>
<dbReference type="PANTHER" id="PTHR43833">
    <property type="entry name" value="POTASSIUM CHANNEL PROTEIN 2-RELATED-RELATED"/>
    <property type="match status" value="1"/>
</dbReference>
<dbReference type="InterPro" id="IPR050721">
    <property type="entry name" value="Trk_Ktr_HKT_K-transport"/>
</dbReference>
<sequence length="220" mass="23977">MLRVPRFFVVAGLGRFGRAVARTLVEEGQSVLALDVDPERVQEMSHVLPRVARCDCTDMESLRVLGVQGCDVAVVAIGNSMEASILTTLAFKELGVRRVIAKAISDAHGKALTRCGADRVVYPQRDMGVRVAHNLVSANVTEYVQLSPSHSMIELVAGPRLAGKSLRELALSQRYEVNVMAIQRGRRTLVAPRADEVVQLGDILVLLGPDRGIRELEENA</sequence>
<dbReference type="SUPFAM" id="SSF51735">
    <property type="entry name" value="NAD(P)-binding Rossmann-fold domains"/>
    <property type="match status" value="1"/>
</dbReference>
<dbReference type="SUPFAM" id="SSF116726">
    <property type="entry name" value="TrkA C-terminal domain-like"/>
    <property type="match status" value="1"/>
</dbReference>
<dbReference type="GO" id="GO:0008324">
    <property type="term" value="F:monoatomic cation transmembrane transporter activity"/>
    <property type="evidence" value="ECO:0007669"/>
    <property type="project" value="InterPro"/>
</dbReference>
<protein>
    <submittedName>
        <fullName evidence="3">Potassium transporter Trk</fullName>
    </submittedName>
</protein>
<dbReference type="EMBL" id="AP025628">
    <property type="protein sequence ID" value="BDG60835.1"/>
    <property type="molecule type" value="Genomic_DNA"/>
</dbReference>
<feature type="domain" description="RCK N-terminal" evidence="1">
    <location>
        <begin position="5"/>
        <end position="121"/>
    </location>
</feature>
<name>A0AA35CNX1_9FIRM</name>
<dbReference type="Gene3D" id="3.30.70.1450">
    <property type="entry name" value="Regulator of K+ conductance, C-terminal domain"/>
    <property type="match status" value="1"/>
</dbReference>
<dbReference type="Pfam" id="PF02080">
    <property type="entry name" value="TrkA_C"/>
    <property type="match status" value="1"/>
</dbReference>
<dbReference type="Proteomes" id="UP001163687">
    <property type="component" value="Chromosome"/>
</dbReference>
<evidence type="ECO:0000313" key="3">
    <source>
        <dbReference type="EMBL" id="BDG60835.1"/>
    </source>
</evidence>
<dbReference type="InterPro" id="IPR036291">
    <property type="entry name" value="NAD(P)-bd_dom_sf"/>
</dbReference>
<dbReference type="Pfam" id="PF02254">
    <property type="entry name" value="TrkA_N"/>
    <property type="match status" value="1"/>
</dbReference>
<feature type="domain" description="RCK C-terminal" evidence="2">
    <location>
        <begin position="138"/>
        <end position="220"/>
    </location>
</feature>
<organism evidence="3 4">
    <name type="scientific">Caldinitratiruptor microaerophilus</name>
    <dbReference type="NCBI Taxonomy" id="671077"/>
    <lineage>
        <taxon>Bacteria</taxon>
        <taxon>Bacillati</taxon>
        <taxon>Bacillota</taxon>
        <taxon>Clostridia</taxon>
        <taxon>Eubacteriales</taxon>
        <taxon>Symbiobacteriaceae</taxon>
        <taxon>Caldinitratiruptor</taxon>
    </lineage>
</organism>
<dbReference type="AlphaFoldDB" id="A0AA35CNX1"/>
<dbReference type="PANTHER" id="PTHR43833:SF7">
    <property type="entry name" value="KTR SYSTEM POTASSIUM UPTAKE PROTEIN C"/>
    <property type="match status" value="1"/>
</dbReference>
<dbReference type="GO" id="GO:0006813">
    <property type="term" value="P:potassium ion transport"/>
    <property type="evidence" value="ECO:0007669"/>
    <property type="project" value="InterPro"/>
</dbReference>
<reference evidence="3" key="1">
    <citation type="submission" date="2022-03" db="EMBL/GenBank/DDBJ databases">
        <title>Complete genome sequence of Caldinitratiruptor microaerophilus.</title>
        <authorList>
            <person name="Mukaiyama R."/>
            <person name="Nishiyama T."/>
            <person name="Ueda K."/>
        </authorList>
    </citation>
    <scope>NUCLEOTIDE SEQUENCE</scope>
    <source>
        <strain evidence="3">JCM 16183</strain>
    </source>
</reference>
<dbReference type="KEGG" id="cmic:caldi_19250"/>
<dbReference type="InterPro" id="IPR003148">
    <property type="entry name" value="RCK_N"/>
</dbReference>
<proteinExistence type="predicted"/>
<evidence type="ECO:0000259" key="2">
    <source>
        <dbReference type="PROSITE" id="PS51202"/>
    </source>
</evidence>
<evidence type="ECO:0000259" key="1">
    <source>
        <dbReference type="PROSITE" id="PS51201"/>
    </source>
</evidence>
<gene>
    <name evidence="3" type="ORF">caldi_19250</name>
</gene>